<keyword evidence="3" id="KW-1185">Reference proteome</keyword>
<dbReference type="RefSeq" id="WP_311829172.1">
    <property type="nucleotide sequence ID" value="NZ_JARQAJ010000001.1"/>
</dbReference>
<dbReference type="InterPro" id="IPR029044">
    <property type="entry name" value="Nucleotide-diphossugar_trans"/>
</dbReference>
<accession>A0ABU3F6Q8</accession>
<keyword evidence="2" id="KW-0808">Transferase</keyword>
<evidence type="ECO:0000313" key="2">
    <source>
        <dbReference type="EMBL" id="MDT2758336.1"/>
    </source>
</evidence>
<gene>
    <name evidence="2" type="ORF">P7H27_00870</name>
</gene>
<sequence length="302" mass="35713">MKKVAIIMSTYNGERYIEEQLLSILNQTYTNIEIYIRDDCSTDGTVKIIEKYASYPKLHFIKGDKNMGYPEGFYYLMSQEIEADYFSFSDQDDVWEPQKIERAVQSLEKLNQNIPLLYFAAYDLCDQYLNHIKVLPNINFEPSFRNSLFQCLALGYTMVMNKQAKDICATKRSIKTISKDVWIGMICSGLGEVIFDRRSCAKYRRNEGAFSVSDTNFLAVQKERFRKLFKDDGFKNIIKLLSEFHEVFFDKMSIERKKELELFLPQKYTIRGVLKKVFYPHRLRYSFMDELLLRFMFLIGKI</sequence>
<organism evidence="2 3">
    <name type="scientific">Enterococcus xiangfangensis</name>
    <dbReference type="NCBI Taxonomy" id="1296537"/>
    <lineage>
        <taxon>Bacteria</taxon>
        <taxon>Bacillati</taxon>
        <taxon>Bacillota</taxon>
        <taxon>Bacilli</taxon>
        <taxon>Lactobacillales</taxon>
        <taxon>Enterococcaceae</taxon>
        <taxon>Enterococcus</taxon>
    </lineage>
</organism>
<keyword evidence="2" id="KW-0328">Glycosyltransferase</keyword>
<proteinExistence type="predicted"/>
<dbReference type="Pfam" id="PF00535">
    <property type="entry name" value="Glycos_transf_2"/>
    <property type="match status" value="1"/>
</dbReference>
<dbReference type="PANTHER" id="PTHR22916">
    <property type="entry name" value="GLYCOSYLTRANSFERASE"/>
    <property type="match status" value="1"/>
</dbReference>
<evidence type="ECO:0000259" key="1">
    <source>
        <dbReference type="Pfam" id="PF00535"/>
    </source>
</evidence>
<dbReference type="EMBL" id="JARQAJ010000001">
    <property type="protein sequence ID" value="MDT2758336.1"/>
    <property type="molecule type" value="Genomic_DNA"/>
</dbReference>
<feature type="domain" description="Glycosyltransferase 2-like" evidence="1">
    <location>
        <begin position="6"/>
        <end position="116"/>
    </location>
</feature>
<name>A0ABU3F6Q8_9ENTE</name>
<comment type="caution">
    <text evidence="2">The sequence shown here is derived from an EMBL/GenBank/DDBJ whole genome shotgun (WGS) entry which is preliminary data.</text>
</comment>
<dbReference type="GO" id="GO:0016757">
    <property type="term" value="F:glycosyltransferase activity"/>
    <property type="evidence" value="ECO:0007669"/>
    <property type="project" value="UniProtKB-KW"/>
</dbReference>
<evidence type="ECO:0000313" key="3">
    <source>
        <dbReference type="Proteomes" id="UP001181046"/>
    </source>
</evidence>
<dbReference type="Proteomes" id="UP001181046">
    <property type="component" value="Unassembled WGS sequence"/>
</dbReference>
<dbReference type="SUPFAM" id="SSF53448">
    <property type="entry name" value="Nucleotide-diphospho-sugar transferases"/>
    <property type="match status" value="1"/>
</dbReference>
<dbReference type="InterPro" id="IPR001173">
    <property type="entry name" value="Glyco_trans_2-like"/>
</dbReference>
<protein>
    <submittedName>
        <fullName evidence="2">Glycosyltransferase</fullName>
        <ecNumber evidence="2">2.4.-.-</ecNumber>
    </submittedName>
</protein>
<dbReference type="EC" id="2.4.-.-" evidence="2"/>
<reference evidence="2" key="1">
    <citation type="submission" date="2023-03" db="EMBL/GenBank/DDBJ databases">
        <authorList>
            <person name="Shen W."/>
            <person name="Cai J."/>
        </authorList>
    </citation>
    <scope>NUCLEOTIDE SEQUENCE</scope>
    <source>
        <strain evidence="2">P66-3</strain>
    </source>
</reference>
<dbReference type="PANTHER" id="PTHR22916:SF3">
    <property type="entry name" value="UDP-GLCNAC:BETAGAL BETA-1,3-N-ACETYLGLUCOSAMINYLTRANSFERASE-LIKE PROTEIN 1"/>
    <property type="match status" value="1"/>
</dbReference>
<dbReference type="Gene3D" id="3.90.550.10">
    <property type="entry name" value="Spore Coat Polysaccharide Biosynthesis Protein SpsA, Chain A"/>
    <property type="match status" value="1"/>
</dbReference>